<protein>
    <submittedName>
        <fullName evidence="2">Uncharacterized protein</fullName>
    </submittedName>
</protein>
<dbReference type="AlphaFoldDB" id="A0AAD8JYP6"/>
<feature type="transmembrane region" description="Helical" evidence="1">
    <location>
        <begin position="186"/>
        <end position="204"/>
    </location>
</feature>
<dbReference type="EMBL" id="JAUHHV010000010">
    <property type="protein sequence ID" value="KAK1411116.1"/>
    <property type="molecule type" value="Genomic_DNA"/>
</dbReference>
<evidence type="ECO:0000313" key="3">
    <source>
        <dbReference type="Proteomes" id="UP001229421"/>
    </source>
</evidence>
<evidence type="ECO:0000256" key="1">
    <source>
        <dbReference type="SAM" id="Phobius"/>
    </source>
</evidence>
<keyword evidence="3" id="KW-1185">Reference proteome</keyword>
<keyword evidence="1" id="KW-0472">Membrane</keyword>
<feature type="transmembrane region" description="Helical" evidence="1">
    <location>
        <begin position="162"/>
        <end position="180"/>
    </location>
</feature>
<feature type="transmembrane region" description="Helical" evidence="1">
    <location>
        <begin position="100"/>
        <end position="125"/>
    </location>
</feature>
<evidence type="ECO:0000313" key="2">
    <source>
        <dbReference type="EMBL" id="KAK1411116.1"/>
    </source>
</evidence>
<name>A0AAD8JYP6_TARER</name>
<sequence>MLDDPHEIADAHKQLSTICSAFCTAIKDSRIQWLRLFLASCFSIRVWRCFEGLLILVITLSFGVGLPVTVAACAVFGWLSGSDLRLCILVIHEGSKQNKILVSFMFFHFFMLEVVNNMLLIRLLIHYRDLIRAIHACKTAAEEHVVVCVVDYCLFATKFRPLILGFLCCVVAVAVSFFLLPYVVAVRAVVLLDLAVVECIWLFFDTCIPWLTPFVEARGCC</sequence>
<dbReference type="Proteomes" id="UP001229421">
    <property type="component" value="Unassembled WGS sequence"/>
</dbReference>
<feature type="transmembrane region" description="Helical" evidence="1">
    <location>
        <begin position="53"/>
        <end position="80"/>
    </location>
</feature>
<gene>
    <name evidence="2" type="ORF">QVD17_37660</name>
</gene>
<organism evidence="2 3">
    <name type="scientific">Tagetes erecta</name>
    <name type="common">African marigold</name>
    <dbReference type="NCBI Taxonomy" id="13708"/>
    <lineage>
        <taxon>Eukaryota</taxon>
        <taxon>Viridiplantae</taxon>
        <taxon>Streptophyta</taxon>
        <taxon>Embryophyta</taxon>
        <taxon>Tracheophyta</taxon>
        <taxon>Spermatophyta</taxon>
        <taxon>Magnoliopsida</taxon>
        <taxon>eudicotyledons</taxon>
        <taxon>Gunneridae</taxon>
        <taxon>Pentapetalae</taxon>
        <taxon>asterids</taxon>
        <taxon>campanulids</taxon>
        <taxon>Asterales</taxon>
        <taxon>Asteraceae</taxon>
        <taxon>Asteroideae</taxon>
        <taxon>Heliantheae alliance</taxon>
        <taxon>Tageteae</taxon>
        <taxon>Tagetes</taxon>
    </lineage>
</organism>
<reference evidence="2" key="1">
    <citation type="journal article" date="2023" name="bioRxiv">
        <title>Improved chromosome-level genome assembly for marigold (Tagetes erecta).</title>
        <authorList>
            <person name="Jiang F."/>
            <person name="Yuan L."/>
            <person name="Wang S."/>
            <person name="Wang H."/>
            <person name="Xu D."/>
            <person name="Wang A."/>
            <person name="Fan W."/>
        </authorList>
    </citation>
    <scope>NUCLEOTIDE SEQUENCE</scope>
    <source>
        <strain evidence="2">WSJ</strain>
        <tissue evidence="2">Leaf</tissue>
    </source>
</reference>
<keyword evidence="1" id="KW-0812">Transmembrane</keyword>
<accession>A0AAD8JYP6</accession>
<keyword evidence="1" id="KW-1133">Transmembrane helix</keyword>
<proteinExistence type="predicted"/>
<comment type="caution">
    <text evidence="2">The sequence shown here is derived from an EMBL/GenBank/DDBJ whole genome shotgun (WGS) entry which is preliminary data.</text>
</comment>